<evidence type="ECO:0000256" key="1">
    <source>
        <dbReference type="SAM" id="Coils"/>
    </source>
</evidence>
<gene>
    <name evidence="2" type="ORF">C5L39_01315</name>
</gene>
<accession>A0A3M8K9Z5</accession>
<keyword evidence="3" id="KW-1185">Reference proteome</keyword>
<evidence type="ECO:0000313" key="2">
    <source>
        <dbReference type="EMBL" id="RNE50037.1"/>
    </source>
</evidence>
<comment type="caution">
    <text evidence="2">The sequence shown here is derived from an EMBL/GenBank/DDBJ whole genome shotgun (WGS) entry which is preliminary data.</text>
</comment>
<evidence type="ECO:0000313" key="3">
    <source>
        <dbReference type="Proteomes" id="UP000266975"/>
    </source>
</evidence>
<name>A0A3M8K9Z5_9CORY</name>
<dbReference type="InterPro" id="IPR045522">
    <property type="entry name" value="DUF6474"/>
</dbReference>
<dbReference type="RefSeq" id="WP_123047081.1">
    <property type="nucleotide sequence ID" value="NZ_PTJO01000001.1"/>
</dbReference>
<feature type="coiled-coil region" evidence="1">
    <location>
        <begin position="11"/>
        <end position="75"/>
    </location>
</feature>
<proteinExistence type="predicted"/>
<reference evidence="2 3" key="1">
    <citation type="submission" date="2018-02" db="EMBL/GenBank/DDBJ databases">
        <title>Corynebacterium alimpuense sp. nov., a marine obligate actinomycete isolated from sediments of Valparaiso bay, Chile.</title>
        <authorList>
            <person name="Claverias F."/>
            <person name="Gonzales-Siles L."/>
            <person name="Salva-Serra F."/>
            <person name="Inganaes E."/>
            <person name="Molin K."/>
            <person name="Cumsille A."/>
            <person name="Undabarrena A."/>
            <person name="Couve E."/>
            <person name="Moore E.R.B."/>
            <person name="Gomila M."/>
            <person name="Camara B."/>
        </authorList>
    </citation>
    <scope>NUCLEOTIDE SEQUENCE [LARGE SCALE GENOMIC DNA]</scope>
    <source>
        <strain evidence="2 3">CCUG 69366</strain>
    </source>
</reference>
<keyword evidence="1" id="KW-0175">Coiled coil</keyword>
<dbReference type="OrthoDB" id="4424402at2"/>
<protein>
    <submittedName>
        <fullName evidence="2">Uncharacterized protein</fullName>
    </submittedName>
</protein>
<dbReference type="Proteomes" id="UP000266975">
    <property type="component" value="Unassembled WGS sequence"/>
</dbReference>
<dbReference type="EMBL" id="PTJO01000001">
    <property type="protein sequence ID" value="RNE50037.1"/>
    <property type="molecule type" value="Genomic_DNA"/>
</dbReference>
<organism evidence="2 3">
    <name type="scientific">Corynebacterium alimapuense</name>
    <dbReference type="NCBI Taxonomy" id="1576874"/>
    <lineage>
        <taxon>Bacteria</taxon>
        <taxon>Bacillati</taxon>
        <taxon>Actinomycetota</taxon>
        <taxon>Actinomycetes</taxon>
        <taxon>Mycobacteriales</taxon>
        <taxon>Corynebacteriaceae</taxon>
        <taxon>Corynebacterium</taxon>
    </lineage>
</organism>
<dbReference type="Pfam" id="PF20079">
    <property type="entry name" value="DUF6474"/>
    <property type="match status" value="1"/>
</dbReference>
<dbReference type="AlphaFoldDB" id="A0A3M8K9Z5"/>
<sequence>MGILETIRKSRAKTKAEVQAAKVRARQETKEAAKLEYKREKLLAGAEKDLLKAEKKGLKAKRKHEQKLAENALEQLRKGRVNVSSVSRGFGVVRLSLPLLLPLGYRAITMGREQLIEVRARRLGVSADQLARFSGHGAGLKARIEGIRHTLGENHQPSGFILDAKNRLDQLDIAVDNAEFMTPEQRKRAHSTISEDIDRVAQEIQDHLRRP</sequence>